<protein>
    <submittedName>
        <fullName evidence="6">TetR/AcrR family transcriptional regulator</fullName>
    </submittedName>
</protein>
<evidence type="ECO:0000256" key="2">
    <source>
        <dbReference type="ARBA" id="ARBA00023125"/>
    </source>
</evidence>
<name>A0A5R8PD93_9NOCA</name>
<dbReference type="PANTHER" id="PTHR30055">
    <property type="entry name" value="HTH-TYPE TRANSCRIPTIONAL REGULATOR RUTR"/>
    <property type="match status" value="1"/>
</dbReference>
<dbReference type="EMBL" id="VBUU01000014">
    <property type="protein sequence ID" value="TLG09516.1"/>
    <property type="molecule type" value="Genomic_DNA"/>
</dbReference>
<reference evidence="6 7" key="1">
    <citation type="submission" date="2019-05" db="EMBL/GenBank/DDBJ databases">
        <title>Genomes sequences of two Nocardia cyriacigeorgica environmental isolates, type strains Nocardia asteroides ATCC 19247 and Nocardia cyriacigeorgica DSM 44484.</title>
        <authorList>
            <person name="Vautrin F."/>
            <person name="Bergeron E."/>
            <person name="Dubost A."/>
            <person name="Abrouk D."/>
            <person name="Rodriguez Nava V."/>
            <person name="Pujic P."/>
        </authorList>
    </citation>
    <scope>NUCLEOTIDE SEQUENCE [LARGE SCALE GENOMIC DNA]</scope>
    <source>
        <strain evidence="6 7">EML 1456</strain>
    </source>
</reference>
<dbReference type="InterPro" id="IPR009057">
    <property type="entry name" value="Homeodomain-like_sf"/>
</dbReference>
<dbReference type="InterPro" id="IPR050109">
    <property type="entry name" value="HTH-type_TetR-like_transc_reg"/>
</dbReference>
<evidence type="ECO:0000256" key="1">
    <source>
        <dbReference type="ARBA" id="ARBA00023015"/>
    </source>
</evidence>
<organism evidence="6 7">
    <name type="scientific">Nocardia cyriacigeorgica</name>
    <dbReference type="NCBI Taxonomy" id="135487"/>
    <lineage>
        <taxon>Bacteria</taxon>
        <taxon>Bacillati</taxon>
        <taxon>Actinomycetota</taxon>
        <taxon>Actinomycetes</taxon>
        <taxon>Mycobacteriales</taxon>
        <taxon>Nocardiaceae</taxon>
        <taxon>Nocardia</taxon>
    </lineage>
</organism>
<dbReference type="AlphaFoldDB" id="A0A5R8PD93"/>
<dbReference type="Gene3D" id="1.10.357.10">
    <property type="entry name" value="Tetracycline Repressor, domain 2"/>
    <property type="match status" value="1"/>
</dbReference>
<keyword evidence="2 4" id="KW-0238">DNA-binding</keyword>
<dbReference type="SUPFAM" id="SSF46689">
    <property type="entry name" value="Homeodomain-like"/>
    <property type="match status" value="1"/>
</dbReference>
<evidence type="ECO:0000313" key="7">
    <source>
        <dbReference type="Proteomes" id="UP000308349"/>
    </source>
</evidence>
<accession>A0A5R8PD93</accession>
<dbReference type="InterPro" id="IPR036271">
    <property type="entry name" value="Tet_transcr_reg_TetR-rel_C_sf"/>
</dbReference>
<dbReference type="PANTHER" id="PTHR30055:SF234">
    <property type="entry name" value="HTH-TYPE TRANSCRIPTIONAL REGULATOR BETI"/>
    <property type="match status" value="1"/>
</dbReference>
<keyword evidence="1" id="KW-0805">Transcription regulation</keyword>
<dbReference type="PROSITE" id="PS50977">
    <property type="entry name" value="HTH_TETR_2"/>
    <property type="match status" value="1"/>
</dbReference>
<evidence type="ECO:0000256" key="4">
    <source>
        <dbReference type="PROSITE-ProRule" id="PRU00335"/>
    </source>
</evidence>
<dbReference type="GO" id="GO:0000976">
    <property type="term" value="F:transcription cis-regulatory region binding"/>
    <property type="evidence" value="ECO:0007669"/>
    <property type="project" value="TreeGrafter"/>
</dbReference>
<keyword evidence="3" id="KW-0804">Transcription</keyword>
<dbReference type="InterPro" id="IPR001647">
    <property type="entry name" value="HTH_TetR"/>
</dbReference>
<sequence length="265" mass="28711">MVAPAHRHGGGACLGTLPGMSVVSPQPQIPGAVSGYEARWERHNSERQLTILRAAVELLEESPPGADIPVHRIAKRAGVAKSVVYRQFSGREELDRRIRSYLIDDFAAELDEQLDMSTGSVREILTRTIRAVADWMSDHPRLTEFARTGPAYEGDDTVDAVARLKLRIAARGSELIATVAQLMGTDSSPFDSVPFAVVTMVEGVLSTWVSDPAPDRTRAQVVDELATITWFVLDGAARTSGIHVDPDRELSSILRDFTGPGAPSG</sequence>
<comment type="caution">
    <text evidence="6">The sequence shown here is derived from an EMBL/GenBank/DDBJ whole genome shotgun (WGS) entry which is preliminary data.</text>
</comment>
<evidence type="ECO:0000313" key="6">
    <source>
        <dbReference type="EMBL" id="TLG09516.1"/>
    </source>
</evidence>
<dbReference type="OrthoDB" id="4542604at2"/>
<dbReference type="Proteomes" id="UP000308349">
    <property type="component" value="Unassembled WGS sequence"/>
</dbReference>
<proteinExistence type="predicted"/>
<gene>
    <name evidence="6" type="ORF">FEK35_15470</name>
</gene>
<dbReference type="Pfam" id="PF00440">
    <property type="entry name" value="TetR_N"/>
    <property type="match status" value="1"/>
</dbReference>
<feature type="domain" description="HTH tetR-type" evidence="5">
    <location>
        <begin position="45"/>
        <end position="106"/>
    </location>
</feature>
<evidence type="ECO:0000256" key="3">
    <source>
        <dbReference type="ARBA" id="ARBA00023163"/>
    </source>
</evidence>
<dbReference type="SUPFAM" id="SSF48498">
    <property type="entry name" value="Tetracyclin repressor-like, C-terminal domain"/>
    <property type="match status" value="1"/>
</dbReference>
<evidence type="ECO:0000259" key="5">
    <source>
        <dbReference type="PROSITE" id="PS50977"/>
    </source>
</evidence>
<feature type="DNA-binding region" description="H-T-H motif" evidence="4">
    <location>
        <begin position="69"/>
        <end position="88"/>
    </location>
</feature>
<dbReference type="GO" id="GO:0003700">
    <property type="term" value="F:DNA-binding transcription factor activity"/>
    <property type="evidence" value="ECO:0007669"/>
    <property type="project" value="TreeGrafter"/>
</dbReference>